<comment type="caution">
    <text evidence="2">The sequence shown here is derived from an EMBL/GenBank/DDBJ whole genome shotgun (WGS) entry which is preliminary data.</text>
</comment>
<feature type="region of interest" description="Disordered" evidence="1">
    <location>
        <begin position="15"/>
        <end position="45"/>
    </location>
</feature>
<dbReference type="AlphaFoldDB" id="X0WY22"/>
<dbReference type="EMBL" id="BARS01043767">
    <property type="protein sequence ID" value="GAG29338.1"/>
    <property type="molecule type" value="Genomic_DNA"/>
</dbReference>
<feature type="compositionally biased region" description="Basic and acidic residues" evidence="1">
    <location>
        <begin position="26"/>
        <end position="41"/>
    </location>
</feature>
<reference evidence="2" key="1">
    <citation type="journal article" date="2014" name="Front. Microbiol.">
        <title>High frequency of phylogenetically diverse reductive dehalogenase-homologous genes in deep subseafloor sedimentary metagenomes.</title>
        <authorList>
            <person name="Kawai M."/>
            <person name="Futagami T."/>
            <person name="Toyoda A."/>
            <person name="Takaki Y."/>
            <person name="Nishi S."/>
            <person name="Hori S."/>
            <person name="Arai W."/>
            <person name="Tsubouchi T."/>
            <person name="Morono Y."/>
            <person name="Uchiyama I."/>
            <person name="Ito T."/>
            <person name="Fujiyama A."/>
            <person name="Inagaki F."/>
            <person name="Takami H."/>
        </authorList>
    </citation>
    <scope>NUCLEOTIDE SEQUENCE</scope>
    <source>
        <strain evidence="2">Expedition CK06-06</strain>
    </source>
</reference>
<evidence type="ECO:0000313" key="2">
    <source>
        <dbReference type="EMBL" id="GAG29338.1"/>
    </source>
</evidence>
<gene>
    <name evidence="2" type="ORF">S01H1_66213</name>
</gene>
<accession>X0WY22</accession>
<protein>
    <submittedName>
        <fullName evidence="2">Uncharacterized protein</fullName>
    </submittedName>
</protein>
<name>X0WY22_9ZZZZ</name>
<evidence type="ECO:0000256" key="1">
    <source>
        <dbReference type="SAM" id="MobiDB-lite"/>
    </source>
</evidence>
<feature type="non-terminal residue" evidence="2">
    <location>
        <position position="86"/>
    </location>
</feature>
<organism evidence="2">
    <name type="scientific">marine sediment metagenome</name>
    <dbReference type="NCBI Taxonomy" id="412755"/>
    <lineage>
        <taxon>unclassified sequences</taxon>
        <taxon>metagenomes</taxon>
        <taxon>ecological metagenomes</taxon>
    </lineage>
</organism>
<proteinExistence type="predicted"/>
<sequence>MSEFDSSAGRKGFVRDVMRRISSPTPREDEPSGVSEPERGNPRTYQDEVLDLHDAIRVFGADSPEFRRQIDRLLAEFEALRRRYVL</sequence>